<evidence type="ECO:0000256" key="1">
    <source>
        <dbReference type="SAM" id="MobiDB-lite"/>
    </source>
</evidence>
<dbReference type="OrthoDB" id="1672732at2"/>
<feature type="compositionally biased region" description="Polar residues" evidence="1">
    <location>
        <begin position="241"/>
        <end position="273"/>
    </location>
</feature>
<evidence type="ECO:0000313" key="3">
    <source>
        <dbReference type="Proteomes" id="UP000295188"/>
    </source>
</evidence>
<gene>
    <name evidence="2" type="ORF">EDC37_107121</name>
</gene>
<reference evidence="2 3" key="1">
    <citation type="submission" date="2019-03" db="EMBL/GenBank/DDBJ databases">
        <title>Genomic Encyclopedia of Type Strains, Phase IV (KMG-IV): sequencing the most valuable type-strain genomes for metagenomic binning, comparative biology and taxonomic classification.</title>
        <authorList>
            <person name="Goeker M."/>
        </authorList>
    </citation>
    <scope>NUCLEOTIDE SEQUENCE [LARGE SCALE GENOMIC DNA]</scope>
    <source>
        <strain evidence="2 3">DSM 20467</strain>
    </source>
</reference>
<accession>A0A4R3K8L7</accession>
<protein>
    <recommendedName>
        <fullName evidence="4">Flagellar hook-length control protein FliK</fullName>
    </recommendedName>
</protein>
<dbReference type="AlphaFoldDB" id="A0A4R3K8L7"/>
<feature type="region of interest" description="Disordered" evidence="1">
    <location>
        <begin position="1"/>
        <end position="25"/>
    </location>
</feature>
<dbReference type="Proteomes" id="UP000295188">
    <property type="component" value="Unassembled WGS sequence"/>
</dbReference>
<feature type="compositionally biased region" description="Low complexity" evidence="1">
    <location>
        <begin position="274"/>
        <end position="289"/>
    </location>
</feature>
<evidence type="ECO:0008006" key="4">
    <source>
        <dbReference type="Google" id="ProtNLM"/>
    </source>
</evidence>
<sequence length="604" mass="65033">MPIQPGINPANAASQQPTGPIDKRNVSAQTTDVSGALPQTDVAIKNAVGDLAGILSEITSTQNGNIEDMSPEIQKLVQQILQDSFSVDKTLAQSLGDTLQARRYAFDQLASLGKMLSQLGELAENGSYTGLPDNVKTLLNNFRSVLTQDNQYPSTVDLLKTAFNLLNDKAVADLPEPLQKLANIYLPNNDAFATAKVDTTNGMQGNQNNNIQVLKNILNTFFTDDTARAYDNKNVIGRQATPASTEPSSQTTVSTPPLTVENKSGEQTVSLKPNTNAGADTAAQQGAAGAEEKSVAVTAKGSVPESTESTTNIVAAQKKAVGNEVILPANAAKTAPNIVQQGQPSGVGTGTGEPMASSSMLEAQLPDFINNTAKSVGSLRDLGQLLLQNVELSAQDKLLLRNFVNDNQQLLSPKDAAQLQKVMQVVENNIPGIVLQAAAKHNMPNLAKLWAFVQLSDISTIDDKAASLKQAGDNVSSFTKMMNNSFPTDSSAALSQKSLDFILPVFLDEQKSYPAYVNIYNEGHHNQETGEEQYETWFRVCCLTENVGAVEIVLRLYNKQQLNVRLSFSSKDTAVSFEDYLPKLRSYLHSTKLNLTELKIGTID</sequence>
<proteinExistence type="predicted"/>
<feature type="region of interest" description="Disordered" evidence="1">
    <location>
        <begin position="239"/>
        <end position="310"/>
    </location>
</feature>
<evidence type="ECO:0000313" key="2">
    <source>
        <dbReference type="EMBL" id="TCS79354.1"/>
    </source>
</evidence>
<dbReference type="RefSeq" id="WP_132549155.1">
    <property type="nucleotide sequence ID" value="NZ_SMAA01000007.1"/>
</dbReference>
<name>A0A4R3K8L7_9FIRM</name>
<comment type="caution">
    <text evidence="2">The sequence shown here is derived from an EMBL/GenBank/DDBJ whole genome shotgun (WGS) entry which is preliminary data.</text>
</comment>
<organism evidence="2 3">
    <name type="scientific">Pectinatus cerevisiiphilus</name>
    <dbReference type="NCBI Taxonomy" id="86956"/>
    <lineage>
        <taxon>Bacteria</taxon>
        <taxon>Bacillati</taxon>
        <taxon>Bacillota</taxon>
        <taxon>Negativicutes</taxon>
        <taxon>Selenomonadales</taxon>
        <taxon>Selenomonadaceae</taxon>
        <taxon>Pectinatus</taxon>
    </lineage>
</organism>
<keyword evidence="3" id="KW-1185">Reference proteome</keyword>
<dbReference type="EMBL" id="SMAA01000007">
    <property type="protein sequence ID" value="TCS79354.1"/>
    <property type="molecule type" value="Genomic_DNA"/>
</dbReference>